<sequence>MPLQQPAVPPATPLGSTLPPASATAPVIPAATPVVAVPVVPNYRVSLWDAMKFHGPAPETVNSRLAMLGFLIGAMTEARTGQTLLQQASTLTVPAVVLLVLTIYASMVPILKGAKSEPFGPFSPRAELVNGRAAMLGIAALLYLEAKTGVPFF</sequence>
<protein>
    <recommendedName>
        <fullName evidence="3">Early light-induced protein</fullName>
    </recommendedName>
</protein>
<organism evidence="1 2">
    <name type="scientific">[Myrmecia] bisecta</name>
    <dbReference type="NCBI Taxonomy" id="41462"/>
    <lineage>
        <taxon>Eukaryota</taxon>
        <taxon>Viridiplantae</taxon>
        <taxon>Chlorophyta</taxon>
        <taxon>core chlorophytes</taxon>
        <taxon>Trebouxiophyceae</taxon>
        <taxon>Trebouxiales</taxon>
        <taxon>Trebouxiaceae</taxon>
        <taxon>Myrmecia</taxon>
    </lineage>
</organism>
<gene>
    <name evidence="1" type="ORF">WJX72_002100</name>
</gene>
<accession>A0AAW1Q3I2</accession>
<dbReference type="EMBL" id="JALJOR010000006">
    <property type="protein sequence ID" value="KAK9815345.1"/>
    <property type="molecule type" value="Genomic_DNA"/>
</dbReference>
<proteinExistence type="predicted"/>
<evidence type="ECO:0000313" key="1">
    <source>
        <dbReference type="EMBL" id="KAK9815345.1"/>
    </source>
</evidence>
<dbReference type="SUPFAM" id="SSF103511">
    <property type="entry name" value="Chlorophyll a-b binding protein"/>
    <property type="match status" value="1"/>
</dbReference>
<name>A0AAW1Q3I2_9CHLO</name>
<dbReference type="AlphaFoldDB" id="A0AAW1Q3I2"/>
<reference evidence="1 2" key="1">
    <citation type="journal article" date="2024" name="Nat. Commun.">
        <title>Phylogenomics reveals the evolutionary origins of lichenization in chlorophyte algae.</title>
        <authorList>
            <person name="Puginier C."/>
            <person name="Libourel C."/>
            <person name="Otte J."/>
            <person name="Skaloud P."/>
            <person name="Haon M."/>
            <person name="Grisel S."/>
            <person name="Petersen M."/>
            <person name="Berrin J.G."/>
            <person name="Delaux P.M."/>
            <person name="Dal Grande F."/>
            <person name="Keller J."/>
        </authorList>
    </citation>
    <scope>NUCLEOTIDE SEQUENCE [LARGE SCALE GENOMIC DNA]</scope>
    <source>
        <strain evidence="1 2">SAG 2043</strain>
    </source>
</reference>
<evidence type="ECO:0000313" key="2">
    <source>
        <dbReference type="Proteomes" id="UP001489004"/>
    </source>
</evidence>
<evidence type="ECO:0008006" key="3">
    <source>
        <dbReference type="Google" id="ProtNLM"/>
    </source>
</evidence>
<dbReference type="Proteomes" id="UP001489004">
    <property type="component" value="Unassembled WGS sequence"/>
</dbReference>
<keyword evidence="2" id="KW-1185">Reference proteome</keyword>
<comment type="caution">
    <text evidence="1">The sequence shown here is derived from an EMBL/GenBank/DDBJ whole genome shotgun (WGS) entry which is preliminary data.</text>
</comment>